<dbReference type="EMBL" id="FQWV01000011">
    <property type="protein sequence ID" value="SHH63441.1"/>
    <property type="molecule type" value="Genomic_DNA"/>
</dbReference>
<accession>A0A1M5UKG0</accession>
<feature type="compositionally biased region" description="Basic and acidic residues" evidence="1">
    <location>
        <begin position="44"/>
        <end position="56"/>
    </location>
</feature>
<feature type="compositionally biased region" description="Polar residues" evidence="1">
    <location>
        <begin position="1"/>
        <end position="11"/>
    </location>
</feature>
<dbReference type="AlphaFoldDB" id="A0A1M5UKG0"/>
<proteinExistence type="predicted"/>
<protein>
    <submittedName>
        <fullName evidence="2">Uncharacterized protein</fullName>
    </submittedName>
</protein>
<gene>
    <name evidence="2" type="ORF">SAMN05443636_3049</name>
</gene>
<dbReference type="RefSeq" id="WP_073311129.1">
    <property type="nucleotide sequence ID" value="NZ_FQWV01000011.1"/>
</dbReference>
<evidence type="ECO:0000313" key="2">
    <source>
        <dbReference type="EMBL" id="SHH63441.1"/>
    </source>
</evidence>
<dbReference type="Proteomes" id="UP000184357">
    <property type="component" value="Unassembled WGS sequence"/>
</dbReference>
<feature type="region of interest" description="Disordered" evidence="1">
    <location>
        <begin position="1"/>
        <end position="81"/>
    </location>
</feature>
<keyword evidence="3" id="KW-1185">Reference proteome</keyword>
<evidence type="ECO:0000313" key="3">
    <source>
        <dbReference type="Proteomes" id="UP000184357"/>
    </source>
</evidence>
<dbReference type="STRING" id="43928.SAMN05443636_3049"/>
<sequence length="81" mass="8845">MSEQRTFTSYGTAVANDADGAWVPDERAVRPAFPTDPYPAAGSDSDKVREGRRTEGESSDPSDDGRYVTFGCVDFRPPERA</sequence>
<organism evidence="2 3">
    <name type="scientific">Halobaculum gomorrense</name>
    <dbReference type="NCBI Taxonomy" id="43928"/>
    <lineage>
        <taxon>Archaea</taxon>
        <taxon>Methanobacteriati</taxon>
        <taxon>Methanobacteriota</taxon>
        <taxon>Stenosarchaea group</taxon>
        <taxon>Halobacteria</taxon>
        <taxon>Halobacteriales</taxon>
        <taxon>Haloferacaceae</taxon>
        <taxon>Halobaculum</taxon>
    </lineage>
</organism>
<name>A0A1M5UKG0_9EURY</name>
<evidence type="ECO:0000256" key="1">
    <source>
        <dbReference type="SAM" id="MobiDB-lite"/>
    </source>
</evidence>
<reference evidence="2 3" key="1">
    <citation type="submission" date="2016-11" db="EMBL/GenBank/DDBJ databases">
        <authorList>
            <person name="Jaros S."/>
            <person name="Januszkiewicz K."/>
            <person name="Wedrychowicz H."/>
        </authorList>
    </citation>
    <scope>NUCLEOTIDE SEQUENCE [LARGE SCALE GENOMIC DNA]</scope>
    <source>
        <strain evidence="2 3">DSM 9297</strain>
    </source>
</reference>